<name>A0ABD0JPL7_9CAEN</name>
<proteinExistence type="predicted"/>
<evidence type="ECO:0000313" key="3">
    <source>
        <dbReference type="Proteomes" id="UP001519460"/>
    </source>
</evidence>
<organism evidence="2 3">
    <name type="scientific">Batillaria attramentaria</name>
    <dbReference type="NCBI Taxonomy" id="370345"/>
    <lineage>
        <taxon>Eukaryota</taxon>
        <taxon>Metazoa</taxon>
        <taxon>Spiralia</taxon>
        <taxon>Lophotrochozoa</taxon>
        <taxon>Mollusca</taxon>
        <taxon>Gastropoda</taxon>
        <taxon>Caenogastropoda</taxon>
        <taxon>Sorbeoconcha</taxon>
        <taxon>Cerithioidea</taxon>
        <taxon>Batillariidae</taxon>
        <taxon>Batillaria</taxon>
    </lineage>
</organism>
<sequence>MHSFSASRSKCTTHYPDYIGLPPTTELIKRVQRLARLIGPQGVSSSVIGSRDTRPLSKTSSPLKTRNRPQCRKAVAATPSDPKTLLFY</sequence>
<gene>
    <name evidence="2" type="ORF">BaRGS_00032342</name>
</gene>
<reference evidence="2 3" key="1">
    <citation type="journal article" date="2023" name="Sci. Data">
        <title>Genome assembly of the Korean intertidal mud-creeper Batillaria attramentaria.</title>
        <authorList>
            <person name="Patra A.K."/>
            <person name="Ho P.T."/>
            <person name="Jun S."/>
            <person name="Lee S.J."/>
            <person name="Kim Y."/>
            <person name="Won Y.J."/>
        </authorList>
    </citation>
    <scope>NUCLEOTIDE SEQUENCE [LARGE SCALE GENOMIC DNA]</scope>
    <source>
        <strain evidence="2">Wonlab-2016</strain>
    </source>
</reference>
<evidence type="ECO:0000256" key="1">
    <source>
        <dbReference type="SAM" id="MobiDB-lite"/>
    </source>
</evidence>
<accession>A0ABD0JPL7</accession>
<dbReference type="EMBL" id="JACVVK020000376">
    <property type="protein sequence ID" value="KAK7476417.1"/>
    <property type="molecule type" value="Genomic_DNA"/>
</dbReference>
<comment type="caution">
    <text evidence="2">The sequence shown here is derived from an EMBL/GenBank/DDBJ whole genome shotgun (WGS) entry which is preliminary data.</text>
</comment>
<keyword evidence="3" id="KW-1185">Reference proteome</keyword>
<dbReference type="AlphaFoldDB" id="A0ABD0JPL7"/>
<dbReference type="Proteomes" id="UP001519460">
    <property type="component" value="Unassembled WGS sequence"/>
</dbReference>
<evidence type="ECO:0000313" key="2">
    <source>
        <dbReference type="EMBL" id="KAK7476417.1"/>
    </source>
</evidence>
<feature type="region of interest" description="Disordered" evidence="1">
    <location>
        <begin position="43"/>
        <end position="88"/>
    </location>
</feature>
<protein>
    <submittedName>
        <fullName evidence="2">Uncharacterized protein</fullName>
    </submittedName>
</protein>